<protein>
    <recommendedName>
        <fullName evidence="15">Flavin-containing monooxygenase 1</fullName>
        <ecNumber evidence="14">1.14.13.148</ecNumber>
    </recommendedName>
    <alternativeName>
        <fullName evidence="17">Dimethylaniline monooxygenase [N-oxide-forming] 1</fullName>
    </alternativeName>
    <alternativeName>
        <fullName evidence="13">Dimethylaniline oxidase 1</fullName>
    </alternativeName>
    <alternativeName>
        <fullName evidence="16">Trimethylamine monooxygenase</fullName>
    </alternativeName>
</protein>
<dbReference type="GO" id="GO:0005789">
    <property type="term" value="C:endoplasmic reticulum membrane"/>
    <property type="evidence" value="ECO:0007669"/>
    <property type="project" value="UniProtKB-SubCell"/>
</dbReference>
<dbReference type="SUPFAM" id="SSF51905">
    <property type="entry name" value="FAD/NAD(P)-binding domain"/>
    <property type="match status" value="2"/>
</dbReference>
<dbReference type="PIRSF" id="PIRSF000332">
    <property type="entry name" value="FMO"/>
    <property type="match status" value="1"/>
</dbReference>
<dbReference type="Proteomes" id="UP000789572">
    <property type="component" value="Unassembled WGS sequence"/>
</dbReference>
<keyword evidence="5" id="KW-0812">Transmembrane</keyword>
<evidence type="ECO:0000256" key="12">
    <source>
        <dbReference type="ARBA" id="ARBA00023136"/>
    </source>
</evidence>
<comment type="cofactor">
    <cofactor evidence="1">
        <name>FAD</name>
        <dbReference type="ChEBI" id="CHEBI:57692"/>
    </cofactor>
</comment>
<comment type="catalytic activity">
    <reaction evidence="19">
        <text>hypotaurine + NADH + O2 + H(+) = taurine + NAD(+) + H2O</text>
        <dbReference type="Rhea" id="RHEA:74111"/>
        <dbReference type="ChEBI" id="CHEBI:15377"/>
        <dbReference type="ChEBI" id="CHEBI:15378"/>
        <dbReference type="ChEBI" id="CHEBI:15379"/>
        <dbReference type="ChEBI" id="CHEBI:57540"/>
        <dbReference type="ChEBI" id="CHEBI:57853"/>
        <dbReference type="ChEBI" id="CHEBI:57945"/>
        <dbReference type="ChEBI" id="CHEBI:507393"/>
        <dbReference type="EC" id="1.14.13.8"/>
    </reaction>
    <physiologicalReaction direction="left-to-right" evidence="19">
        <dbReference type="Rhea" id="RHEA:74112"/>
    </physiologicalReaction>
</comment>
<proteinExistence type="inferred from homology"/>
<dbReference type="Pfam" id="PF00743">
    <property type="entry name" value="FMO-like"/>
    <property type="match status" value="1"/>
</dbReference>
<evidence type="ECO:0000256" key="22">
    <source>
        <dbReference type="ARBA" id="ARBA00049443"/>
    </source>
</evidence>
<keyword evidence="6" id="KW-0256">Endoplasmic reticulum</keyword>
<evidence type="ECO:0000256" key="9">
    <source>
        <dbReference type="ARBA" id="ARBA00022989"/>
    </source>
</evidence>
<evidence type="ECO:0000256" key="20">
    <source>
        <dbReference type="ARBA" id="ARBA00048041"/>
    </source>
</evidence>
<dbReference type="InterPro" id="IPR036188">
    <property type="entry name" value="FAD/NAD-bd_sf"/>
</dbReference>
<keyword evidence="25" id="KW-1185">Reference proteome</keyword>
<keyword evidence="4" id="KW-0285">Flavoprotein</keyword>
<organism evidence="24 25">
    <name type="scientific">Paraglomus occultum</name>
    <dbReference type="NCBI Taxonomy" id="144539"/>
    <lineage>
        <taxon>Eukaryota</taxon>
        <taxon>Fungi</taxon>
        <taxon>Fungi incertae sedis</taxon>
        <taxon>Mucoromycota</taxon>
        <taxon>Glomeromycotina</taxon>
        <taxon>Glomeromycetes</taxon>
        <taxon>Paraglomerales</taxon>
        <taxon>Paraglomeraceae</taxon>
        <taxon>Paraglomus</taxon>
    </lineage>
</organism>
<dbReference type="GO" id="GO:0004499">
    <property type="term" value="F:N,N-dimethylaniline monooxygenase activity"/>
    <property type="evidence" value="ECO:0007669"/>
    <property type="project" value="InterPro"/>
</dbReference>
<evidence type="ECO:0000256" key="14">
    <source>
        <dbReference type="ARBA" id="ARBA00034528"/>
    </source>
</evidence>
<dbReference type="GO" id="GO:0034899">
    <property type="term" value="F:trimethylamine monooxygenase activity"/>
    <property type="evidence" value="ECO:0007669"/>
    <property type="project" value="UniProtKB-EC"/>
</dbReference>
<comment type="subcellular location">
    <subcellularLocation>
        <location evidence="2">Endoplasmic reticulum membrane</location>
        <topology evidence="2">Single-pass membrane protein</topology>
    </subcellularLocation>
</comment>
<dbReference type="EC" id="1.14.13.148" evidence="14"/>
<evidence type="ECO:0000256" key="17">
    <source>
        <dbReference type="ARBA" id="ARBA00034561"/>
    </source>
</evidence>
<evidence type="ECO:0000256" key="21">
    <source>
        <dbReference type="ARBA" id="ARBA00048088"/>
    </source>
</evidence>
<dbReference type="Gene3D" id="3.50.50.60">
    <property type="entry name" value="FAD/NAD(P)-binding domain"/>
    <property type="match status" value="1"/>
</dbReference>
<evidence type="ECO:0000256" key="10">
    <source>
        <dbReference type="ARBA" id="ARBA00023002"/>
    </source>
</evidence>
<feature type="chain" id="PRO_5040454158" description="Flavin-containing monooxygenase 1" evidence="23">
    <location>
        <begin position="26"/>
        <end position="518"/>
    </location>
</feature>
<comment type="catalytic activity">
    <reaction evidence="22">
        <text>N,N-dimethylaniline + NADPH + O2 + H(+) = N,N-dimethylaniline N-oxide + NADP(+) + H2O</text>
        <dbReference type="Rhea" id="RHEA:24468"/>
        <dbReference type="ChEBI" id="CHEBI:15377"/>
        <dbReference type="ChEBI" id="CHEBI:15378"/>
        <dbReference type="ChEBI" id="CHEBI:15379"/>
        <dbReference type="ChEBI" id="CHEBI:16269"/>
        <dbReference type="ChEBI" id="CHEBI:17735"/>
        <dbReference type="ChEBI" id="CHEBI:57783"/>
        <dbReference type="ChEBI" id="CHEBI:58349"/>
        <dbReference type="EC" id="1.14.13.8"/>
    </reaction>
    <physiologicalReaction direction="left-to-right" evidence="22">
        <dbReference type="Rhea" id="RHEA:24469"/>
    </physiologicalReaction>
</comment>
<comment type="function">
    <text evidence="18">Broad spectrum monooxygenase that catalyzes the oxygenation of a wide variety of nitrogen- and sulfur-containing compounds including xenobiotics. Catalyzes the S-oxygenation of hypotaurine to produce taurine, an organic osmolyte involved in cell volume regulation as well as a variety of cytoprotective and developmental processes. In vitro, catalyzes the N-oxygenation of trimethylamine (TMA) to produce trimethylamine N-oxide (TMAO) and could therefore participate to the detoxification of this compound that is generated by the action of gut microbiota from dietary precursors such as choline, choline containing compounds, betaine or L-carnitine.</text>
</comment>
<evidence type="ECO:0000256" key="1">
    <source>
        <dbReference type="ARBA" id="ARBA00001974"/>
    </source>
</evidence>
<evidence type="ECO:0000256" key="4">
    <source>
        <dbReference type="ARBA" id="ARBA00022630"/>
    </source>
</evidence>
<name>A0A9N9F9M1_9GLOM</name>
<comment type="catalytic activity">
    <reaction evidence="20">
        <text>hypotaurine + NADPH + O2 + H(+) = taurine + NADP(+) + H2O</text>
        <dbReference type="Rhea" id="RHEA:69819"/>
        <dbReference type="ChEBI" id="CHEBI:15377"/>
        <dbReference type="ChEBI" id="CHEBI:15378"/>
        <dbReference type="ChEBI" id="CHEBI:15379"/>
        <dbReference type="ChEBI" id="CHEBI:57783"/>
        <dbReference type="ChEBI" id="CHEBI:57853"/>
        <dbReference type="ChEBI" id="CHEBI:58349"/>
        <dbReference type="ChEBI" id="CHEBI:507393"/>
        <dbReference type="EC" id="1.14.13.8"/>
    </reaction>
    <physiologicalReaction direction="left-to-right" evidence="20">
        <dbReference type="Rhea" id="RHEA:69820"/>
    </physiologicalReaction>
</comment>
<dbReference type="InterPro" id="IPR000960">
    <property type="entry name" value="Flavin_mOase"/>
</dbReference>
<evidence type="ECO:0000256" key="19">
    <source>
        <dbReference type="ARBA" id="ARBA00047338"/>
    </source>
</evidence>
<dbReference type="InterPro" id="IPR020946">
    <property type="entry name" value="Flavin_mOase-like"/>
</dbReference>
<keyword evidence="7" id="KW-0274">FAD</keyword>
<keyword evidence="8" id="KW-0521">NADP</keyword>
<evidence type="ECO:0000256" key="2">
    <source>
        <dbReference type="ARBA" id="ARBA00004389"/>
    </source>
</evidence>
<gene>
    <name evidence="24" type="ORF">POCULU_LOCUS3481</name>
</gene>
<evidence type="ECO:0000313" key="24">
    <source>
        <dbReference type="EMBL" id="CAG8519238.1"/>
    </source>
</evidence>
<evidence type="ECO:0000256" key="6">
    <source>
        <dbReference type="ARBA" id="ARBA00022824"/>
    </source>
</evidence>
<evidence type="ECO:0000256" key="11">
    <source>
        <dbReference type="ARBA" id="ARBA00023033"/>
    </source>
</evidence>
<evidence type="ECO:0000256" key="7">
    <source>
        <dbReference type="ARBA" id="ARBA00022827"/>
    </source>
</evidence>
<reference evidence="24" key="1">
    <citation type="submission" date="2021-06" db="EMBL/GenBank/DDBJ databases">
        <authorList>
            <person name="Kallberg Y."/>
            <person name="Tangrot J."/>
            <person name="Rosling A."/>
        </authorList>
    </citation>
    <scope>NUCLEOTIDE SEQUENCE</scope>
    <source>
        <strain evidence="24">IA702</strain>
    </source>
</reference>
<dbReference type="GO" id="GO:0050661">
    <property type="term" value="F:NADP binding"/>
    <property type="evidence" value="ECO:0007669"/>
    <property type="project" value="InterPro"/>
</dbReference>
<evidence type="ECO:0000256" key="5">
    <source>
        <dbReference type="ARBA" id="ARBA00022692"/>
    </source>
</evidence>
<dbReference type="OrthoDB" id="66881at2759"/>
<sequence>MDHKPRVAIIGAGLTGLIAIKQCLAADLQPVCFEQSDHTGGLWRYTDVSSQNQNPHSSVYRSTIINTSKEHMPFSDFPIPDDWPTYLPHYKVSEYGDLYADNFNLWPHIRFETTVLNASMIPETKKWKIVFKKKEGGKEEEEFDYVMVCTGHHSSPRLPNYQGMETFPGKQMHSHFYREAFAYTGKRVVVVGVGNSGMDISVELSHIASQVYVVSRRGTLPWILPRRTLFGRPFDHLNSRFQGMLPRFITNWLVRQIVSLTIGLPPEHLRSQHPFSAAHPTMKSDFLERLSTGTIEVKPDILALTTDGSVTFVDNTIVDNIDAIIYCTGYNNEVHFVDKEVVNGGNIVRKNFEEGEYRENITWLYKFMFPPRWNNIAFLGFVQPVGALMPLCELQARYVTALIKGEIPPLPSPEEMDKHIMAYHDRNRKQFYEAARHTMEIELRPYCDSIAKEIGCYPTLTKVLWKFGFEIWKLVLFGVPTPMHVSVFLKKIVDNVWAVADKGILLMAFAFSVSIVGT</sequence>
<dbReference type="InterPro" id="IPR050346">
    <property type="entry name" value="FMO-like"/>
</dbReference>
<keyword evidence="11" id="KW-0503">Monooxygenase</keyword>
<keyword evidence="10" id="KW-0560">Oxidoreductase</keyword>
<accession>A0A9N9F9M1</accession>
<evidence type="ECO:0000256" key="13">
    <source>
        <dbReference type="ARBA" id="ARBA00029725"/>
    </source>
</evidence>
<dbReference type="GO" id="GO:0050660">
    <property type="term" value="F:flavin adenine dinucleotide binding"/>
    <property type="evidence" value="ECO:0007669"/>
    <property type="project" value="InterPro"/>
</dbReference>
<comment type="similarity">
    <text evidence="3">Belongs to the FMO family.</text>
</comment>
<keyword evidence="23" id="KW-0732">Signal</keyword>
<evidence type="ECO:0000256" key="18">
    <source>
        <dbReference type="ARBA" id="ARBA00045957"/>
    </source>
</evidence>
<comment type="catalytic activity">
    <reaction evidence="21">
        <text>trimethylamine + NADPH + O2 = trimethylamine N-oxide + NADP(+) + H2O</text>
        <dbReference type="Rhea" id="RHEA:31979"/>
        <dbReference type="ChEBI" id="CHEBI:15377"/>
        <dbReference type="ChEBI" id="CHEBI:15379"/>
        <dbReference type="ChEBI" id="CHEBI:15724"/>
        <dbReference type="ChEBI" id="CHEBI:57783"/>
        <dbReference type="ChEBI" id="CHEBI:58349"/>
        <dbReference type="ChEBI" id="CHEBI:58389"/>
        <dbReference type="EC" id="1.14.13.148"/>
    </reaction>
    <physiologicalReaction direction="left-to-right" evidence="21">
        <dbReference type="Rhea" id="RHEA:31980"/>
    </physiologicalReaction>
</comment>
<evidence type="ECO:0000256" key="23">
    <source>
        <dbReference type="SAM" id="SignalP"/>
    </source>
</evidence>
<feature type="signal peptide" evidence="23">
    <location>
        <begin position="1"/>
        <end position="25"/>
    </location>
</feature>
<keyword evidence="9" id="KW-1133">Transmembrane helix</keyword>
<evidence type="ECO:0000256" key="8">
    <source>
        <dbReference type="ARBA" id="ARBA00022857"/>
    </source>
</evidence>
<dbReference type="PRINTS" id="PR00370">
    <property type="entry name" value="FMOXYGENASE"/>
</dbReference>
<keyword evidence="12" id="KW-0472">Membrane</keyword>
<evidence type="ECO:0000256" key="3">
    <source>
        <dbReference type="ARBA" id="ARBA00009183"/>
    </source>
</evidence>
<evidence type="ECO:0000313" key="25">
    <source>
        <dbReference type="Proteomes" id="UP000789572"/>
    </source>
</evidence>
<evidence type="ECO:0000256" key="15">
    <source>
        <dbReference type="ARBA" id="ARBA00034536"/>
    </source>
</evidence>
<evidence type="ECO:0000256" key="16">
    <source>
        <dbReference type="ARBA" id="ARBA00034554"/>
    </source>
</evidence>
<comment type="caution">
    <text evidence="24">The sequence shown here is derived from an EMBL/GenBank/DDBJ whole genome shotgun (WGS) entry which is preliminary data.</text>
</comment>
<dbReference type="AlphaFoldDB" id="A0A9N9F9M1"/>
<dbReference type="FunFam" id="3.50.50.60:FF:000159">
    <property type="entry name" value="Dimethylaniline monooxygenase [N-oxide-forming]"/>
    <property type="match status" value="1"/>
</dbReference>
<dbReference type="PANTHER" id="PTHR23023">
    <property type="entry name" value="DIMETHYLANILINE MONOOXYGENASE"/>
    <property type="match status" value="1"/>
</dbReference>
<dbReference type="EMBL" id="CAJVPJ010000387">
    <property type="protein sequence ID" value="CAG8519238.1"/>
    <property type="molecule type" value="Genomic_DNA"/>
</dbReference>